<reference evidence="1" key="1">
    <citation type="submission" date="2023-08" db="EMBL/GenBank/DDBJ databases">
        <title>Genomic characterization of piscicolin 126 produced by Carnobacterium maltaromaticum CM22 strain isolated from salmon (Salmo salar).</title>
        <authorList>
            <person name="Gonzalez-Gragera E."/>
            <person name="Garcia-Lopez J.D."/>
            <person name="Teso-Perez C."/>
            <person name="Gimenez-Hernandez I."/>
            <person name="Peralta-Sanchez J.M."/>
            <person name="Valdivia E."/>
            <person name="Montalban-Lopez M."/>
            <person name="Martin-Platero A.M."/>
            <person name="Banos A."/>
            <person name="Martinez-Bueno M."/>
        </authorList>
    </citation>
    <scope>NUCLEOTIDE SEQUENCE</scope>
    <source>
        <strain evidence="1">CM22</strain>
    </source>
</reference>
<sequence>MIEDYWQDGFIYYVTFISKYSELKFTKALIFSHPKKIKEIEKVVFNRFKGVQEIVKIDEFDDALLLKEEFQLN</sequence>
<dbReference type="RefSeq" id="WP_322809531.1">
    <property type="nucleotide sequence ID" value="NZ_JAVBVO010000004.1"/>
</dbReference>
<proteinExistence type="predicted"/>
<protein>
    <submittedName>
        <fullName evidence="1">Uncharacterized protein</fullName>
    </submittedName>
</protein>
<comment type="caution">
    <text evidence="1">The sequence shown here is derived from an EMBL/GenBank/DDBJ whole genome shotgun (WGS) entry which is preliminary data.</text>
</comment>
<evidence type="ECO:0000313" key="1">
    <source>
        <dbReference type="EMBL" id="MDZ5759991.1"/>
    </source>
</evidence>
<accession>A0AAW9K5I7</accession>
<dbReference type="AlphaFoldDB" id="A0AAW9K5I7"/>
<evidence type="ECO:0000313" key="2">
    <source>
        <dbReference type="Proteomes" id="UP001290462"/>
    </source>
</evidence>
<dbReference type="EMBL" id="JAVBVO010000004">
    <property type="protein sequence ID" value="MDZ5759991.1"/>
    <property type="molecule type" value="Genomic_DNA"/>
</dbReference>
<organism evidence="1 2">
    <name type="scientific">Carnobacterium maltaromaticum</name>
    <name type="common">Carnobacterium piscicola</name>
    <dbReference type="NCBI Taxonomy" id="2751"/>
    <lineage>
        <taxon>Bacteria</taxon>
        <taxon>Bacillati</taxon>
        <taxon>Bacillota</taxon>
        <taxon>Bacilli</taxon>
        <taxon>Lactobacillales</taxon>
        <taxon>Carnobacteriaceae</taxon>
        <taxon>Carnobacterium</taxon>
    </lineage>
</organism>
<name>A0AAW9K5I7_CARML</name>
<gene>
    <name evidence="1" type="ORF">RAK27_15110</name>
</gene>
<dbReference type="Proteomes" id="UP001290462">
    <property type="component" value="Unassembled WGS sequence"/>
</dbReference>